<gene>
    <name evidence="2" type="ORF">BKD89_07500</name>
</gene>
<evidence type="ECO:0000256" key="1">
    <source>
        <dbReference type="SAM" id="Phobius"/>
    </source>
</evidence>
<name>A0A3G3IIH2_9ARCH</name>
<keyword evidence="1" id="KW-0472">Membrane</keyword>
<dbReference type="EMBL" id="CP017686">
    <property type="protein sequence ID" value="AYQ55635.1"/>
    <property type="molecule type" value="Genomic_DNA"/>
</dbReference>
<keyword evidence="1" id="KW-0812">Transmembrane</keyword>
<protein>
    <recommendedName>
        <fullName evidence="4">DUF1634 domain-containing protein</fullName>
    </recommendedName>
</protein>
<keyword evidence="1" id="KW-1133">Transmembrane helix</keyword>
<reference evidence="2 3" key="1">
    <citation type="submission" date="2016-10" db="EMBL/GenBank/DDBJ databases">
        <title>Complete genome of the TMA-utilizing, human hosted archaeon Methanomethylophilus alvus Gen. nov, sp. nov., strain Mx-05, derived from a pure culture.</title>
        <authorList>
            <person name="Brugere J.-F."/>
            <person name="Ben Hania W."/>
            <person name="Chaudhary P.P."/>
            <person name="Gaci N."/>
            <person name="Borrel G."/>
            <person name="Cao Van Tuat L."/>
            <person name="Fardeau M.-L."/>
            <person name="Harris H.M.B."/>
            <person name="O'Toole P.W."/>
            <person name="Ollivier B."/>
        </authorList>
    </citation>
    <scope>NUCLEOTIDE SEQUENCE [LARGE SCALE GENOMIC DNA]</scope>
    <source>
        <strain evidence="2 3">Mx-05</strain>
    </source>
</reference>
<proteinExistence type="predicted"/>
<organism evidence="2 3">
    <name type="scientific">Methanomethylophilus alvi</name>
    <dbReference type="NCBI Taxonomy" id="1291540"/>
    <lineage>
        <taxon>Archaea</taxon>
        <taxon>Methanobacteriati</taxon>
        <taxon>Thermoplasmatota</taxon>
        <taxon>Thermoplasmata</taxon>
        <taxon>Methanomassiliicoccales</taxon>
        <taxon>Methanomethylophilaceae</taxon>
        <taxon>Methanomethylophilus</taxon>
    </lineage>
</organism>
<feature type="transmembrane region" description="Helical" evidence="1">
    <location>
        <begin position="12"/>
        <end position="32"/>
    </location>
</feature>
<feature type="transmembrane region" description="Helical" evidence="1">
    <location>
        <begin position="38"/>
        <end position="57"/>
    </location>
</feature>
<evidence type="ECO:0000313" key="2">
    <source>
        <dbReference type="EMBL" id="AYQ55635.1"/>
    </source>
</evidence>
<dbReference type="Pfam" id="PF07843">
    <property type="entry name" value="DUF1634"/>
    <property type="match status" value="1"/>
</dbReference>
<accession>A0A3G3IIH2</accession>
<dbReference type="RefSeq" id="WP_048097882.1">
    <property type="nucleotide sequence ID" value="NZ_CAYARL010000009.1"/>
</dbReference>
<evidence type="ECO:0008006" key="4">
    <source>
        <dbReference type="Google" id="ProtNLM"/>
    </source>
</evidence>
<evidence type="ECO:0000313" key="3">
    <source>
        <dbReference type="Proteomes" id="UP000273278"/>
    </source>
</evidence>
<dbReference type="InterPro" id="IPR012861">
    <property type="entry name" value="DUF1634"/>
</dbReference>
<sequence>MSNMDRQTSAVLRAGTVLGIGIMAIGLLLTSFDISEDILTAGIGILIFTPVAGVAVSTKCLWQEGDRKWTGVALILIAAITVGMILSFVGL</sequence>
<dbReference type="AlphaFoldDB" id="A0A3G3IIH2"/>
<dbReference type="Proteomes" id="UP000273278">
    <property type="component" value="Chromosome"/>
</dbReference>
<feature type="transmembrane region" description="Helical" evidence="1">
    <location>
        <begin position="69"/>
        <end position="89"/>
    </location>
</feature>
<dbReference type="GeneID" id="41322299"/>